<dbReference type="PANTHER" id="PTHR12281">
    <property type="entry name" value="RP42 RELATED"/>
    <property type="match status" value="1"/>
</dbReference>
<dbReference type="Gramene" id="EFJ18395">
    <property type="protein sequence ID" value="EFJ18395"/>
    <property type="gene ID" value="SELMODRAFT_7816"/>
</dbReference>
<dbReference type="PANTHER" id="PTHR12281:SF2">
    <property type="entry name" value="DEFECTIVE IN CULLIN NEDDYLATION PROTEIN"/>
    <property type="match status" value="1"/>
</dbReference>
<dbReference type="OMA" id="WANDRAN"/>
<reference evidence="3 4" key="1">
    <citation type="journal article" date="2011" name="Science">
        <title>The Selaginella genome identifies genetic changes associated with the evolution of vascular plants.</title>
        <authorList>
            <person name="Banks J.A."/>
            <person name="Nishiyama T."/>
            <person name="Hasebe M."/>
            <person name="Bowman J.L."/>
            <person name="Gribskov M."/>
            <person name="dePamphilis C."/>
            <person name="Albert V.A."/>
            <person name="Aono N."/>
            <person name="Aoyama T."/>
            <person name="Ambrose B.A."/>
            <person name="Ashton N.W."/>
            <person name="Axtell M.J."/>
            <person name="Barker E."/>
            <person name="Barker M.S."/>
            <person name="Bennetzen J.L."/>
            <person name="Bonawitz N.D."/>
            <person name="Chapple C."/>
            <person name="Cheng C."/>
            <person name="Correa L.G."/>
            <person name="Dacre M."/>
            <person name="DeBarry J."/>
            <person name="Dreyer I."/>
            <person name="Elias M."/>
            <person name="Engstrom E.M."/>
            <person name="Estelle M."/>
            <person name="Feng L."/>
            <person name="Finet C."/>
            <person name="Floyd S.K."/>
            <person name="Frommer W.B."/>
            <person name="Fujita T."/>
            <person name="Gramzow L."/>
            <person name="Gutensohn M."/>
            <person name="Harholt J."/>
            <person name="Hattori M."/>
            <person name="Heyl A."/>
            <person name="Hirai T."/>
            <person name="Hiwatashi Y."/>
            <person name="Ishikawa M."/>
            <person name="Iwata M."/>
            <person name="Karol K.G."/>
            <person name="Koehler B."/>
            <person name="Kolukisaoglu U."/>
            <person name="Kubo M."/>
            <person name="Kurata T."/>
            <person name="Lalonde S."/>
            <person name="Li K."/>
            <person name="Li Y."/>
            <person name="Litt A."/>
            <person name="Lyons E."/>
            <person name="Manning G."/>
            <person name="Maruyama T."/>
            <person name="Michael T.P."/>
            <person name="Mikami K."/>
            <person name="Miyazaki S."/>
            <person name="Morinaga S."/>
            <person name="Murata T."/>
            <person name="Mueller-Roeber B."/>
            <person name="Nelson D.R."/>
            <person name="Obara M."/>
            <person name="Oguri Y."/>
            <person name="Olmstead R.G."/>
            <person name="Onodera N."/>
            <person name="Petersen B.L."/>
            <person name="Pils B."/>
            <person name="Prigge M."/>
            <person name="Rensing S.A."/>
            <person name="Riano-Pachon D.M."/>
            <person name="Roberts A.W."/>
            <person name="Sato Y."/>
            <person name="Scheller H.V."/>
            <person name="Schulz B."/>
            <person name="Schulz C."/>
            <person name="Shakirov E.V."/>
            <person name="Shibagaki N."/>
            <person name="Shinohara N."/>
            <person name="Shippen D.E."/>
            <person name="Soerensen I."/>
            <person name="Sotooka R."/>
            <person name="Sugimoto N."/>
            <person name="Sugita M."/>
            <person name="Sumikawa N."/>
            <person name="Tanurdzic M."/>
            <person name="Theissen G."/>
            <person name="Ulvskov P."/>
            <person name="Wakazuki S."/>
            <person name="Weng J.K."/>
            <person name="Willats W.W."/>
            <person name="Wipf D."/>
            <person name="Wolf P.G."/>
            <person name="Yang L."/>
            <person name="Zimmer A.D."/>
            <person name="Zhu Q."/>
            <person name="Mitros T."/>
            <person name="Hellsten U."/>
            <person name="Loque D."/>
            <person name="Otillar R."/>
            <person name="Salamov A."/>
            <person name="Schmutz J."/>
            <person name="Shapiro H."/>
            <person name="Lindquist E."/>
            <person name="Lucas S."/>
            <person name="Rokhsar D."/>
            <person name="Grigoriev I.V."/>
        </authorList>
    </citation>
    <scope>NUCLEOTIDE SEQUENCE [LARGE SCALE GENOMIC DNA]</scope>
</reference>
<dbReference type="InParanoid" id="D8SBI4"/>
<dbReference type="OrthoDB" id="286637at2759"/>
<feature type="non-terminal residue" evidence="3">
    <location>
        <position position="1"/>
    </location>
</feature>
<keyword evidence="4" id="KW-1185">Reference proteome</keyword>
<dbReference type="Pfam" id="PF03556">
    <property type="entry name" value="Cullin_binding"/>
    <property type="match status" value="1"/>
</dbReference>
<dbReference type="GO" id="GO:0045116">
    <property type="term" value="P:protein neddylation"/>
    <property type="evidence" value="ECO:0000318"/>
    <property type="project" value="GO_Central"/>
</dbReference>
<comment type="function">
    <text evidence="1">Neddylation of cullins play an essential role in the regulation of SCF-type complexes activity.</text>
</comment>
<evidence type="ECO:0000259" key="2">
    <source>
        <dbReference type="PROSITE" id="PS51229"/>
    </source>
</evidence>
<dbReference type="PROSITE" id="PS51229">
    <property type="entry name" value="DCUN1"/>
    <property type="match status" value="1"/>
</dbReference>
<feature type="domain" description="DCUN1" evidence="2">
    <location>
        <begin position="1"/>
        <end position="112"/>
    </location>
</feature>
<dbReference type="InterPro" id="IPR014764">
    <property type="entry name" value="DCN-prot"/>
</dbReference>
<organism evidence="4">
    <name type="scientific">Selaginella moellendorffii</name>
    <name type="common">Spikemoss</name>
    <dbReference type="NCBI Taxonomy" id="88036"/>
    <lineage>
        <taxon>Eukaryota</taxon>
        <taxon>Viridiplantae</taxon>
        <taxon>Streptophyta</taxon>
        <taxon>Embryophyta</taxon>
        <taxon>Tracheophyta</taxon>
        <taxon>Lycopodiopsida</taxon>
        <taxon>Selaginellales</taxon>
        <taxon>Selaginellaceae</taxon>
        <taxon>Selaginella</taxon>
    </lineage>
</organism>
<dbReference type="KEGG" id="smo:SELMODRAFT_7816"/>
<accession>D8SBI4</accession>
<gene>
    <name evidence="3" type="ORF">SELMODRAFT_7816</name>
</gene>
<dbReference type="GO" id="GO:0097602">
    <property type="term" value="F:cullin family protein binding"/>
    <property type="evidence" value="ECO:0000318"/>
    <property type="project" value="GO_Central"/>
</dbReference>
<evidence type="ECO:0000313" key="3">
    <source>
        <dbReference type="EMBL" id="EFJ18395.1"/>
    </source>
</evidence>
<evidence type="ECO:0000313" key="4">
    <source>
        <dbReference type="Proteomes" id="UP000001514"/>
    </source>
</evidence>
<dbReference type="EMBL" id="GL377610">
    <property type="protein sequence ID" value="EFJ18395.1"/>
    <property type="molecule type" value="Genomic_DNA"/>
</dbReference>
<dbReference type="InterPro" id="IPR042460">
    <property type="entry name" value="DCN1-like_PONY"/>
</dbReference>
<dbReference type="eggNOG" id="KOG3077">
    <property type="taxonomic scope" value="Eukaryota"/>
</dbReference>
<dbReference type="GO" id="GO:0031624">
    <property type="term" value="F:ubiquitin conjugating enzyme binding"/>
    <property type="evidence" value="ECO:0000318"/>
    <property type="project" value="GO_Central"/>
</dbReference>
<dbReference type="AlphaFoldDB" id="D8SBI4"/>
<feature type="non-terminal residue" evidence="3">
    <location>
        <position position="112"/>
    </location>
</feature>
<name>D8SBI4_SELML</name>
<dbReference type="STRING" id="88036.D8SBI4"/>
<proteinExistence type="predicted"/>
<dbReference type="FunFam" id="1.10.238.200:FF:000004">
    <property type="entry name" value="Defective in cullin neddylation protein"/>
    <property type="match status" value="1"/>
</dbReference>
<dbReference type="InterPro" id="IPR005176">
    <property type="entry name" value="PONY_dom"/>
</dbReference>
<dbReference type="GO" id="GO:0000151">
    <property type="term" value="C:ubiquitin ligase complex"/>
    <property type="evidence" value="ECO:0000318"/>
    <property type="project" value="GO_Central"/>
</dbReference>
<dbReference type="GO" id="GO:0032182">
    <property type="term" value="F:ubiquitin-like protein binding"/>
    <property type="evidence" value="ECO:0000318"/>
    <property type="project" value="GO_Central"/>
</dbReference>
<dbReference type="Proteomes" id="UP000001514">
    <property type="component" value="Unassembled WGS sequence"/>
</dbReference>
<dbReference type="Gene3D" id="1.10.238.200">
    <property type="entry name" value="Cullin, PONY binding domain"/>
    <property type="match status" value="1"/>
</dbReference>
<sequence>KLRSVLPALRAELKDEHKFRELYAFAFCWAREKGQKSLALDTAVRMWELLYEDRGWPLISIWCQFLQAKHNKAISKDTWSQLLEFSKSISPTLSNYDAEGAWPYLIDEFAEY</sequence>
<dbReference type="HOGENOM" id="CLU_047042_6_2_1"/>
<evidence type="ECO:0000256" key="1">
    <source>
        <dbReference type="RuleBase" id="RU410713"/>
    </source>
</evidence>
<protein>
    <recommendedName>
        <fullName evidence="1">Defective in cullin neddylation protein</fullName>
    </recommendedName>
</protein>